<evidence type="ECO:0000313" key="10">
    <source>
        <dbReference type="EMBL" id="CAG8541016.1"/>
    </source>
</evidence>
<keyword evidence="2" id="KW-0479">Metal-binding</keyword>
<evidence type="ECO:0000256" key="1">
    <source>
        <dbReference type="ARBA" id="ARBA00004123"/>
    </source>
</evidence>
<dbReference type="InterPro" id="IPR036864">
    <property type="entry name" value="Zn2-C6_fun-type_DNA-bd_sf"/>
</dbReference>
<dbReference type="AlphaFoldDB" id="A0A9N9AUW2"/>
<evidence type="ECO:0000256" key="3">
    <source>
        <dbReference type="ARBA" id="ARBA00022833"/>
    </source>
</evidence>
<evidence type="ECO:0000256" key="4">
    <source>
        <dbReference type="ARBA" id="ARBA00023015"/>
    </source>
</evidence>
<name>A0A9N9AUW2_9GLOM</name>
<keyword evidence="5" id="KW-0238">DNA-binding</keyword>
<evidence type="ECO:0000256" key="2">
    <source>
        <dbReference type="ARBA" id="ARBA00022723"/>
    </source>
</evidence>
<accession>A0A9N9AUW2</accession>
<dbReference type="Pfam" id="PF04082">
    <property type="entry name" value="Fungal_trans"/>
    <property type="match status" value="1"/>
</dbReference>
<organism evidence="10 11">
    <name type="scientific">Dentiscutata erythropus</name>
    <dbReference type="NCBI Taxonomy" id="1348616"/>
    <lineage>
        <taxon>Eukaryota</taxon>
        <taxon>Fungi</taxon>
        <taxon>Fungi incertae sedis</taxon>
        <taxon>Mucoromycota</taxon>
        <taxon>Glomeromycotina</taxon>
        <taxon>Glomeromycetes</taxon>
        <taxon>Diversisporales</taxon>
        <taxon>Gigasporaceae</taxon>
        <taxon>Dentiscutata</taxon>
    </lineage>
</organism>
<comment type="subcellular location">
    <subcellularLocation>
        <location evidence="1">Nucleus</location>
    </subcellularLocation>
</comment>
<evidence type="ECO:0000259" key="9">
    <source>
        <dbReference type="PROSITE" id="PS50048"/>
    </source>
</evidence>
<keyword evidence="4" id="KW-0805">Transcription regulation</keyword>
<dbReference type="GO" id="GO:0006351">
    <property type="term" value="P:DNA-templated transcription"/>
    <property type="evidence" value="ECO:0007669"/>
    <property type="project" value="InterPro"/>
</dbReference>
<dbReference type="Pfam" id="PF00172">
    <property type="entry name" value="Zn_clus"/>
    <property type="match status" value="1"/>
</dbReference>
<dbReference type="OrthoDB" id="39175at2759"/>
<dbReference type="SUPFAM" id="SSF57701">
    <property type="entry name" value="Zn2/Cys6 DNA-binding domain"/>
    <property type="match status" value="1"/>
</dbReference>
<dbReference type="InterPro" id="IPR007219">
    <property type="entry name" value="XnlR_reg_dom"/>
</dbReference>
<keyword evidence="11" id="KW-1185">Reference proteome</keyword>
<evidence type="ECO:0000313" key="11">
    <source>
        <dbReference type="Proteomes" id="UP000789405"/>
    </source>
</evidence>
<feature type="domain" description="Zn(2)-C6 fungal-type" evidence="9">
    <location>
        <begin position="15"/>
        <end position="45"/>
    </location>
</feature>
<dbReference type="CDD" id="cd00067">
    <property type="entry name" value="GAL4"/>
    <property type="match status" value="1"/>
</dbReference>
<dbReference type="PROSITE" id="PS50048">
    <property type="entry name" value="ZN2_CY6_FUNGAL_2"/>
    <property type="match status" value="1"/>
</dbReference>
<reference evidence="10" key="1">
    <citation type="submission" date="2021-06" db="EMBL/GenBank/DDBJ databases">
        <authorList>
            <person name="Kallberg Y."/>
            <person name="Tangrot J."/>
            <person name="Rosling A."/>
        </authorList>
    </citation>
    <scope>NUCLEOTIDE SEQUENCE</scope>
    <source>
        <strain evidence="10">MA453B</strain>
    </source>
</reference>
<evidence type="ECO:0000256" key="6">
    <source>
        <dbReference type="ARBA" id="ARBA00023163"/>
    </source>
</evidence>
<dbReference type="PANTHER" id="PTHR31313">
    <property type="entry name" value="TY1 ENHANCER ACTIVATOR"/>
    <property type="match status" value="1"/>
</dbReference>
<dbReference type="SMART" id="SM00066">
    <property type="entry name" value="GAL4"/>
    <property type="match status" value="1"/>
</dbReference>
<evidence type="ECO:0000256" key="7">
    <source>
        <dbReference type="ARBA" id="ARBA00023242"/>
    </source>
</evidence>
<dbReference type="GO" id="GO:0000981">
    <property type="term" value="F:DNA-binding transcription factor activity, RNA polymerase II-specific"/>
    <property type="evidence" value="ECO:0007669"/>
    <property type="project" value="InterPro"/>
</dbReference>
<dbReference type="CDD" id="cd12148">
    <property type="entry name" value="fungal_TF_MHR"/>
    <property type="match status" value="1"/>
</dbReference>
<dbReference type="InterPro" id="IPR001138">
    <property type="entry name" value="Zn2Cys6_DnaBD"/>
</dbReference>
<dbReference type="InterPro" id="IPR051615">
    <property type="entry name" value="Transcr_Regulatory_Elem"/>
</dbReference>
<keyword evidence="7" id="KW-0539">Nucleus</keyword>
<comment type="caution">
    <text evidence="10">The sequence shown here is derived from an EMBL/GenBank/DDBJ whole genome shotgun (WGS) entry which is preliminary data.</text>
</comment>
<evidence type="ECO:0000256" key="5">
    <source>
        <dbReference type="ARBA" id="ARBA00023125"/>
    </source>
</evidence>
<gene>
    <name evidence="10" type="ORF">DERYTH_LOCUS4802</name>
</gene>
<dbReference type="EMBL" id="CAJVPY010001896">
    <property type="protein sequence ID" value="CAG8541016.1"/>
    <property type="molecule type" value="Genomic_DNA"/>
</dbReference>
<dbReference type="PROSITE" id="PS00463">
    <property type="entry name" value="ZN2_CY6_FUNGAL_1"/>
    <property type="match status" value="1"/>
</dbReference>
<keyword evidence="3" id="KW-0862">Zinc</keyword>
<protein>
    <submittedName>
        <fullName evidence="10">8941_t:CDS:1</fullName>
    </submittedName>
</protein>
<feature type="region of interest" description="Disordered" evidence="8">
    <location>
        <begin position="95"/>
        <end position="130"/>
    </location>
</feature>
<dbReference type="PANTHER" id="PTHR31313:SF78">
    <property type="entry name" value="TRANSCRIPTION FACTOR DOMAIN-CONTAINING PROTEIN"/>
    <property type="match status" value="1"/>
</dbReference>
<dbReference type="SMART" id="SM00906">
    <property type="entry name" value="Fungal_trans"/>
    <property type="match status" value="1"/>
</dbReference>
<evidence type="ECO:0000256" key="8">
    <source>
        <dbReference type="SAM" id="MobiDB-lite"/>
    </source>
</evidence>
<dbReference type="Proteomes" id="UP000789405">
    <property type="component" value="Unassembled WGS sequence"/>
</dbReference>
<dbReference type="GO" id="GO:0005634">
    <property type="term" value="C:nucleus"/>
    <property type="evidence" value="ECO:0007669"/>
    <property type="project" value="UniProtKB-SubCell"/>
</dbReference>
<dbReference type="GO" id="GO:0003677">
    <property type="term" value="F:DNA binding"/>
    <property type="evidence" value="ECO:0007669"/>
    <property type="project" value="UniProtKB-KW"/>
</dbReference>
<dbReference type="GO" id="GO:0008270">
    <property type="term" value="F:zinc ion binding"/>
    <property type="evidence" value="ECO:0007669"/>
    <property type="project" value="InterPro"/>
</dbReference>
<dbReference type="Gene3D" id="4.10.240.10">
    <property type="entry name" value="Zn(2)-C6 fungal-type DNA-binding domain"/>
    <property type="match status" value="1"/>
</dbReference>
<keyword evidence="6" id="KW-0804">Transcription</keyword>
<proteinExistence type="predicted"/>
<sequence>MPDEAGHKRQRVSKACDSCRRKKVKCDGVQPVCGNCSTFNLDCTYNDATKKRGPPKGYIEAIETRLHRMESLLGGLVHSNDPFAEAVLAELMQDDPRPSRRSGNMEFTWKNGSSSAHDAGRSGSCGVQSPENVLTSEAKDNSIIDDLNDIMGILSIDENRQVRYHGRSSGLYLLKNSERYKNGILSLSDNSPEENLFSTQNLELLKRPELATLPSQEISDHLLETYFTHIHPLLPIIYKPIFFNRLKDRDNPPLLLLNAIYALAARYSDRPELRKNLQDSQTAGDEFFDRAKALLDNDYDKSHITTIQALIIMALRDIRIDNTTRCWIYIGMAARMAQDLGIHRNNEKWQPISLSHEEKEEQKRAFWSCFVVDRIASTHMGRPLGIDEKDVDAAYPSEDEGDEYELLPFKMTHATTSSTLLSSPTSTSSSVFGSPMSPASTIINKESPNAARSVSRFNRLIKLCEIMGRIIQNIYAIRCNVSSANSTVTSILDSSLTSWFVNLPPHLQYNPSSDQNYDTTTLNLHGLYYSTLILLHRPYANTIGKNPSHNICTTAANAITEIADSMRRRKQLKHSPTTVIYCTFSAAVIHTYNAIQPDITISQPARENLEKCLKILDALIAIWPLTYKYAVILTELANLRDAQLDVNMESKNDGPEDGFNSRKHINPPIILDQHERQARIHALNNKIISHNNKGSSTHSQMFNPVSSLNHSQTYERQPSVMGFGNPLTISSQSSSSYNQTQKSQLLHHDLPESAQMFNNPFGYRYITSATADQQTQHTIGGTDPYAAPGVVSTNHRIGNDTINSINSEFWLPQNAELGERSSYFGSQPMQQSVSPFSSPPALHSQPQALMQIPLLHDDGNDVNMFADNHAFAAIGVGNCGNRRGNTSPVPYF</sequence>